<name>A0A1F5NF31_9BACT</name>
<organism evidence="1 2">
    <name type="scientific">Candidatus Doudnabacteria bacterium RIFCSPHIGHO2_01_52_17</name>
    <dbReference type="NCBI Taxonomy" id="1817820"/>
    <lineage>
        <taxon>Bacteria</taxon>
        <taxon>Candidatus Doudnaibacteriota</taxon>
    </lineage>
</organism>
<reference evidence="1 2" key="1">
    <citation type="journal article" date="2016" name="Nat. Commun.">
        <title>Thousands of microbial genomes shed light on interconnected biogeochemical processes in an aquifer system.</title>
        <authorList>
            <person name="Anantharaman K."/>
            <person name="Brown C.T."/>
            <person name="Hug L.A."/>
            <person name="Sharon I."/>
            <person name="Castelle C.J."/>
            <person name="Probst A.J."/>
            <person name="Thomas B.C."/>
            <person name="Singh A."/>
            <person name="Wilkins M.J."/>
            <person name="Karaoz U."/>
            <person name="Brodie E.L."/>
            <person name="Williams K.H."/>
            <person name="Hubbard S.S."/>
            <person name="Banfield J.F."/>
        </authorList>
    </citation>
    <scope>NUCLEOTIDE SEQUENCE [LARGE SCALE GENOMIC DNA]</scope>
</reference>
<dbReference type="AlphaFoldDB" id="A0A1F5NF31"/>
<gene>
    <name evidence="1" type="ORF">A3K06_03335</name>
</gene>
<evidence type="ECO:0000313" key="1">
    <source>
        <dbReference type="EMBL" id="OGE76188.1"/>
    </source>
</evidence>
<accession>A0A1F5NF31</accession>
<dbReference type="Proteomes" id="UP000176547">
    <property type="component" value="Unassembled WGS sequence"/>
</dbReference>
<proteinExistence type="predicted"/>
<comment type="caution">
    <text evidence="1">The sequence shown here is derived from an EMBL/GenBank/DDBJ whole genome shotgun (WGS) entry which is preliminary data.</text>
</comment>
<dbReference type="EMBL" id="MFEG01000015">
    <property type="protein sequence ID" value="OGE76188.1"/>
    <property type="molecule type" value="Genomic_DNA"/>
</dbReference>
<protein>
    <submittedName>
        <fullName evidence="1">Uncharacterized protein</fullName>
    </submittedName>
</protein>
<evidence type="ECO:0000313" key="2">
    <source>
        <dbReference type="Proteomes" id="UP000176547"/>
    </source>
</evidence>
<sequence>MRKETHMYFNLKRFLGELLMKLGYLAEMSIEYPKRRVRFGRTWRRFLADDKANQRFREWLNQKRMN</sequence>